<evidence type="ECO:0000313" key="1">
    <source>
        <dbReference type="EMBL" id="KTE89908.1"/>
    </source>
</evidence>
<dbReference type="AlphaFoldDB" id="A0A0W1JE93"/>
<protein>
    <submittedName>
        <fullName evidence="1">Uncharacterized protein</fullName>
    </submittedName>
</protein>
<gene>
    <name evidence="1" type="ORF">AT727_11210</name>
</gene>
<sequence>MEIIYFTKKGNVLLRRITDKYKLKIQIIESKRNTFEILKGGMPKEEMTLPDVRKLFYSRFWR</sequence>
<dbReference type="Proteomes" id="UP000054623">
    <property type="component" value="Unassembled WGS sequence"/>
</dbReference>
<name>A0A0W1JE93_DESHA</name>
<dbReference type="EMBL" id="LOCK01000061">
    <property type="protein sequence ID" value="KTE89908.1"/>
    <property type="molecule type" value="Genomic_DNA"/>
</dbReference>
<proteinExistence type="predicted"/>
<reference evidence="1 2" key="1">
    <citation type="submission" date="2015-12" db="EMBL/GenBank/DDBJ databases">
        <title>Draft Genome Sequence of Desulfitobacterium hafniense Strain DH, a Sulfate-reducing Bacterium Isolated from Paddy Soils.</title>
        <authorList>
            <person name="Bao P."/>
            <person name="Zhang X."/>
            <person name="Li G."/>
        </authorList>
    </citation>
    <scope>NUCLEOTIDE SEQUENCE [LARGE SCALE GENOMIC DNA]</scope>
    <source>
        <strain evidence="1 2">DH</strain>
    </source>
</reference>
<comment type="caution">
    <text evidence="1">The sequence shown here is derived from an EMBL/GenBank/DDBJ whole genome shotgun (WGS) entry which is preliminary data.</text>
</comment>
<accession>A0A0W1JE93</accession>
<evidence type="ECO:0000313" key="2">
    <source>
        <dbReference type="Proteomes" id="UP000054623"/>
    </source>
</evidence>
<organism evidence="1 2">
    <name type="scientific">Desulfitobacterium hafniense</name>
    <name type="common">Desulfitobacterium frappieri</name>
    <dbReference type="NCBI Taxonomy" id="49338"/>
    <lineage>
        <taxon>Bacteria</taxon>
        <taxon>Bacillati</taxon>
        <taxon>Bacillota</taxon>
        <taxon>Clostridia</taxon>
        <taxon>Eubacteriales</taxon>
        <taxon>Desulfitobacteriaceae</taxon>
        <taxon>Desulfitobacterium</taxon>
    </lineage>
</organism>